<name>A0AAD0J3H0_9BURK</name>
<evidence type="ECO:0000256" key="1">
    <source>
        <dbReference type="SAM" id="MobiDB-lite"/>
    </source>
</evidence>
<protein>
    <submittedName>
        <fullName evidence="2">Uncharacterized protein</fullName>
    </submittedName>
</protein>
<dbReference type="EMBL" id="CP021069">
    <property type="protein sequence ID" value="AWG30636.1"/>
    <property type="molecule type" value="Genomic_DNA"/>
</dbReference>
<dbReference type="Proteomes" id="UP000244809">
    <property type="component" value="Chromosome 3"/>
</dbReference>
<evidence type="ECO:0000313" key="3">
    <source>
        <dbReference type="Proteomes" id="UP000244809"/>
    </source>
</evidence>
<gene>
    <name evidence="2" type="ORF">B9Z07_17165</name>
</gene>
<reference evidence="2 3" key="1">
    <citation type="submission" date="2017-04" db="EMBL/GenBank/DDBJ databases">
        <title>Complete genome sequence of Burkholderia cenocepacia PC184 Midwest clone.</title>
        <authorList>
            <person name="Mulks M.H."/>
            <person name="Cooper V.S."/>
        </authorList>
    </citation>
    <scope>NUCLEOTIDE SEQUENCE [LARGE SCALE GENOMIC DNA]</scope>
    <source>
        <strain evidence="2 3">PC184 Mulks</strain>
    </source>
</reference>
<dbReference type="AlphaFoldDB" id="A0AAD0J3H0"/>
<sequence length="113" mass="12523">MHLSARSTRIFIAPDPGPRRCGIGKNGRHWRECRCNGGDRNLTYYVIHGVKPAIKRVKEKIARQPLAARKDATKNRRPKPPWGQCGVGRPARSATGRLPVSRFAIRSGDAGRG</sequence>
<proteinExistence type="predicted"/>
<feature type="region of interest" description="Disordered" evidence="1">
    <location>
        <begin position="62"/>
        <end position="113"/>
    </location>
</feature>
<evidence type="ECO:0000313" key="2">
    <source>
        <dbReference type="EMBL" id="AWG30636.1"/>
    </source>
</evidence>
<organism evidence="2 3">
    <name type="scientific">Burkholderia cenocepacia</name>
    <dbReference type="NCBI Taxonomy" id="95486"/>
    <lineage>
        <taxon>Bacteria</taxon>
        <taxon>Pseudomonadati</taxon>
        <taxon>Pseudomonadota</taxon>
        <taxon>Betaproteobacteria</taxon>
        <taxon>Burkholderiales</taxon>
        <taxon>Burkholderiaceae</taxon>
        <taxon>Burkholderia</taxon>
        <taxon>Burkholderia cepacia complex</taxon>
    </lineage>
</organism>
<accession>A0AAD0J3H0</accession>